<evidence type="ECO:0000313" key="3">
    <source>
        <dbReference type="Proteomes" id="UP000076858"/>
    </source>
</evidence>
<protein>
    <submittedName>
        <fullName evidence="2">Uncharacterized protein</fullName>
    </submittedName>
</protein>
<comment type="caution">
    <text evidence="2">The sequence shown here is derived from an EMBL/GenBank/DDBJ whole genome shotgun (WGS) entry which is preliminary data.</text>
</comment>
<organism evidence="2 3">
    <name type="scientific">Daphnia magna</name>
    <dbReference type="NCBI Taxonomy" id="35525"/>
    <lineage>
        <taxon>Eukaryota</taxon>
        <taxon>Metazoa</taxon>
        <taxon>Ecdysozoa</taxon>
        <taxon>Arthropoda</taxon>
        <taxon>Crustacea</taxon>
        <taxon>Branchiopoda</taxon>
        <taxon>Diplostraca</taxon>
        <taxon>Cladocera</taxon>
        <taxon>Anomopoda</taxon>
        <taxon>Daphniidae</taxon>
        <taxon>Daphnia</taxon>
    </lineage>
</organism>
<dbReference type="AlphaFoldDB" id="A0A164PT85"/>
<reference evidence="2 3" key="1">
    <citation type="submission" date="2016-03" db="EMBL/GenBank/DDBJ databases">
        <title>EvidentialGene: Evidence-directed Construction of Genes on Genomes.</title>
        <authorList>
            <person name="Gilbert D.G."/>
            <person name="Choi J.-H."/>
            <person name="Mockaitis K."/>
            <person name="Colbourne J."/>
            <person name="Pfrender M."/>
        </authorList>
    </citation>
    <scope>NUCLEOTIDE SEQUENCE [LARGE SCALE GENOMIC DNA]</scope>
    <source>
        <strain evidence="2 3">Xinb3</strain>
        <tissue evidence="2">Complete organism</tissue>
    </source>
</reference>
<dbReference type="Proteomes" id="UP000076858">
    <property type="component" value="Unassembled WGS sequence"/>
</dbReference>
<keyword evidence="3" id="KW-1185">Reference proteome</keyword>
<feature type="region of interest" description="Disordered" evidence="1">
    <location>
        <begin position="1"/>
        <end position="29"/>
    </location>
</feature>
<evidence type="ECO:0000256" key="1">
    <source>
        <dbReference type="SAM" id="MobiDB-lite"/>
    </source>
</evidence>
<accession>A0A164PT85</accession>
<gene>
    <name evidence="2" type="ORF">APZ42_029304</name>
</gene>
<dbReference type="EMBL" id="LRGB01002568">
    <property type="protein sequence ID" value="KZS07119.1"/>
    <property type="molecule type" value="Genomic_DNA"/>
</dbReference>
<feature type="compositionally biased region" description="Polar residues" evidence="1">
    <location>
        <begin position="16"/>
        <end position="29"/>
    </location>
</feature>
<name>A0A164PT85_9CRUS</name>
<proteinExistence type="predicted"/>
<feature type="compositionally biased region" description="Basic and acidic residues" evidence="1">
    <location>
        <begin position="1"/>
        <end position="14"/>
    </location>
</feature>
<evidence type="ECO:0000313" key="2">
    <source>
        <dbReference type="EMBL" id="KZS07119.1"/>
    </source>
</evidence>
<sequence length="49" mass="5544">MKRREKELDIRKSGPLDTTNNNRSVKNPTVFNESLPTLTKVAPAIRHAV</sequence>